<protein>
    <recommendedName>
        <fullName evidence="4">DUF1178 family protein</fullName>
    </recommendedName>
</protein>
<sequence>MIRYTLACDEGHDFESWFRDAAACDEQAERGLLTCPSCGSTKVGKAIMAPQVARKDRPSARPEAVPAPRAEGEQPVALVSPQEVELREKLRALRAHLTENAADVGKRFAEEARKMHFGETEHRSIYGEATPEDARSLIEDGVEFYPLPAVPDERN</sequence>
<keyword evidence="3" id="KW-1185">Reference proteome</keyword>
<organism evidence="2 3">
    <name type="scientific">Labrys wisconsinensis</name>
    <dbReference type="NCBI Taxonomy" id="425677"/>
    <lineage>
        <taxon>Bacteria</taxon>
        <taxon>Pseudomonadati</taxon>
        <taxon>Pseudomonadota</taxon>
        <taxon>Alphaproteobacteria</taxon>
        <taxon>Hyphomicrobiales</taxon>
        <taxon>Xanthobacteraceae</taxon>
        <taxon>Labrys</taxon>
    </lineage>
</organism>
<dbReference type="EMBL" id="JAUSVX010000001">
    <property type="protein sequence ID" value="MDQ0467528.1"/>
    <property type="molecule type" value="Genomic_DNA"/>
</dbReference>
<name>A0ABU0IZT8_9HYPH</name>
<evidence type="ECO:0000313" key="2">
    <source>
        <dbReference type="EMBL" id="MDQ0467528.1"/>
    </source>
</evidence>
<evidence type="ECO:0008006" key="4">
    <source>
        <dbReference type="Google" id="ProtNLM"/>
    </source>
</evidence>
<gene>
    <name evidence="2" type="ORF">QO011_000523</name>
</gene>
<evidence type="ECO:0000313" key="3">
    <source>
        <dbReference type="Proteomes" id="UP001242480"/>
    </source>
</evidence>
<dbReference type="Proteomes" id="UP001242480">
    <property type="component" value="Unassembled WGS sequence"/>
</dbReference>
<proteinExistence type="predicted"/>
<dbReference type="Pfam" id="PF06676">
    <property type="entry name" value="DUF1178"/>
    <property type="match status" value="1"/>
</dbReference>
<dbReference type="RefSeq" id="WP_307267251.1">
    <property type="nucleotide sequence ID" value="NZ_JAUSVX010000001.1"/>
</dbReference>
<feature type="region of interest" description="Disordered" evidence="1">
    <location>
        <begin position="50"/>
        <end position="75"/>
    </location>
</feature>
<reference evidence="2 3" key="1">
    <citation type="submission" date="2023-07" db="EMBL/GenBank/DDBJ databases">
        <title>Genomic Encyclopedia of Type Strains, Phase IV (KMG-IV): sequencing the most valuable type-strain genomes for metagenomic binning, comparative biology and taxonomic classification.</title>
        <authorList>
            <person name="Goeker M."/>
        </authorList>
    </citation>
    <scope>NUCLEOTIDE SEQUENCE [LARGE SCALE GENOMIC DNA]</scope>
    <source>
        <strain evidence="2 3">DSM 19619</strain>
    </source>
</reference>
<accession>A0ABU0IZT8</accession>
<dbReference type="InterPro" id="IPR009562">
    <property type="entry name" value="DUF1178"/>
</dbReference>
<evidence type="ECO:0000256" key="1">
    <source>
        <dbReference type="SAM" id="MobiDB-lite"/>
    </source>
</evidence>
<dbReference type="PIRSF" id="PIRSF032131">
    <property type="entry name" value="UCP032131"/>
    <property type="match status" value="1"/>
</dbReference>
<comment type="caution">
    <text evidence="2">The sequence shown here is derived from an EMBL/GenBank/DDBJ whole genome shotgun (WGS) entry which is preliminary data.</text>
</comment>